<evidence type="ECO:0000256" key="1">
    <source>
        <dbReference type="ARBA" id="ARBA00004245"/>
    </source>
</evidence>
<feature type="compositionally biased region" description="Polar residues" evidence="4">
    <location>
        <begin position="3025"/>
        <end position="3059"/>
    </location>
</feature>
<feature type="domain" description="GAR" evidence="6">
    <location>
        <begin position="2946"/>
        <end position="3020"/>
    </location>
</feature>
<dbReference type="Gene3D" id="1.20.58.60">
    <property type="match status" value="2"/>
</dbReference>
<gene>
    <name evidence="7" type="ORF">J3Q64DRAFT_1867648</name>
</gene>
<feature type="domain" description="Calponin-homology (CH)" evidence="5">
    <location>
        <begin position="244"/>
        <end position="359"/>
    </location>
</feature>
<keyword evidence="8" id="KW-1185">Reference proteome</keyword>
<evidence type="ECO:0000256" key="4">
    <source>
        <dbReference type="SAM" id="MobiDB-lite"/>
    </source>
</evidence>
<feature type="domain" description="Calponin-homology (CH)" evidence="5">
    <location>
        <begin position="68"/>
        <end position="174"/>
    </location>
</feature>
<name>A0ABR3B898_PHYBL</name>
<dbReference type="SMART" id="SM00033">
    <property type="entry name" value="CH"/>
    <property type="match status" value="2"/>
</dbReference>
<dbReference type="SUPFAM" id="SSF47576">
    <property type="entry name" value="Calponin-homology domain, CH-domain"/>
    <property type="match status" value="1"/>
</dbReference>
<feature type="region of interest" description="Disordered" evidence="4">
    <location>
        <begin position="24"/>
        <end position="50"/>
    </location>
</feature>
<evidence type="ECO:0000313" key="7">
    <source>
        <dbReference type="EMBL" id="KAL0092294.1"/>
    </source>
</evidence>
<feature type="region of interest" description="Disordered" evidence="4">
    <location>
        <begin position="3019"/>
        <end position="3059"/>
    </location>
</feature>
<comment type="caution">
    <text evidence="7">The sequence shown here is derived from an EMBL/GenBank/DDBJ whole genome shotgun (WGS) entry which is preliminary data.</text>
</comment>
<keyword evidence="3" id="KW-0206">Cytoskeleton</keyword>
<evidence type="ECO:0000313" key="8">
    <source>
        <dbReference type="Proteomes" id="UP001448207"/>
    </source>
</evidence>
<dbReference type="EMBL" id="JBCLYO010000002">
    <property type="protein sequence ID" value="KAL0092294.1"/>
    <property type="molecule type" value="Genomic_DNA"/>
</dbReference>
<evidence type="ECO:0000256" key="3">
    <source>
        <dbReference type="ARBA" id="ARBA00023212"/>
    </source>
</evidence>
<evidence type="ECO:0000256" key="2">
    <source>
        <dbReference type="ARBA" id="ARBA00022490"/>
    </source>
</evidence>
<dbReference type="PROSITE" id="PS50021">
    <property type="entry name" value="CH"/>
    <property type="match status" value="2"/>
</dbReference>
<dbReference type="SUPFAM" id="SSF143575">
    <property type="entry name" value="GAS2 domain-like"/>
    <property type="match status" value="1"/>
</dbReference>
<keyword evidence="2" id="KW-0963">Cytoplasm</keyword>
<comment type="subcellular location">
    <subcellularLocation>
        <location evidence="1">Cytoplasm</location>
        <location evidence="1">Cytoskeleton</location>
    </subcellularLocation>
</comment>
<dbReference type="SMART" id="SM00243">
    <property type="entry name" value="GAS2"/>
    <property type="match status" value="1"/>
</dbReference>
<feature type="region of interest" description="Disordered" evidence="4">
    <location>
        <begin position="2859"/>
        <end position="2944"/>
    </location>
</feature>
<dbReference type="Proteomes" id="UP001448207">
    <property type="component" value="Unassembled WGS sequence"/>
</dbReference>
<dbReference type="InterPro" id="IPR001715">
    <property type="entry name" value="CH_dom"/>
</dbReference>
<evidence type="ECO:0008006" key="9">
    <source>
        <dbReference type="Google" id="ProtNLM"/>
    </source>
</evidence>
<dbReference type="Gene3D" id="1.10.418.10">
    <property type="entry name" value="Calponin-like domain"/>
    <property type="match status" value="2"/>
</dbReference>
<dbReference type="PROSITE" id="PS51460">
    <property type="entry name" value="GAR"/>
    <property type="match status" value="1"/>
</dbReference>
<dbReference type="Gene3D" id="3.30.920.20">
    <property type="entry name" value="Gas2-like domain"/>
    <property type="match status" value="1"/>
</dbReference>
<dbReference type="Pfam" id="PF00307">
    <property type="entry name" value="CH"/>
    <property type="match status" value="2"/>
</dbReference>
<reference evidence="7 8" key="1">
    <citation type="submission" date="2024-04" db="EMBL/GenBank/DDBJ databases">
        <title>Symmetric and asymmetric DNA N6-adenine methylation regulates different biological responses in Mucorales.</title>
        <authorList>
            <consortium name="Lawrence Berkeley National Laboratory"/>
            <person name="Lax C."/>
            <person name="Mondo S.J."/>
            <person name="Osorio-Concepcion M."/>
            <person name="Muszewska A."/>
            <person name="Corrochano-Luque M."/>
            <person name="Gutierrez G."/>
            <person name="Riley R."/>
            <person name="Lipzen A."/>
            <person name="Guo J."/>
            <person name="Hundley H."/>
            <person name="Amirebrahimi M."/>
            <person name="Ng V."/>
            <person name="Lorenzo-Gutierrez D."/>
            <person name="Binder U."/>
            <person name="Yang J."/>
            <person name="Song Y."/>
            <person name="Canovas D."/>
            <person name="Navarro E."/>
            <person name="Freitag M."/>
            <person name="Gabaldon T."/>
            <person name="Grigoriev I.V."/>
            <person name="Corrochano L.M."/>
            <person name="Nicolas F.E."/>
            <person name="Garre V."/>
        </authorList>
    </citation>
    <scope>NUCLEOTIDE SEQUENCE [LARGE SCALE GENOMIC DNA]</scope>
    <source>
        <strain evidence="7 8">L51</strain>
    </source>
</reference>
<proteinExistence type="predicted"/>
<feature type="region of interest" description="Disordered" evidence="4">
    <location>
        <begin position="383"/>
        <end position="403"/>
    </location>
</feature>
<feature type="compositionally biased region" description="Low complexity" evidence="4">
    <location>
        <begin position="2887"/>
        <end position="2900"/>
    </location>
</feature>
<dbReference type="InterPro" id="IPR036872">
    <property type="entry name" value="CH_dom_sf"/>
</dbReference>
<protein>
    <recommendedName>
        <fullName evidence="9">Calponin-homology (CH) domain-containing protein</fullName>
    </recommendedName>
</protein>
<evidence type="ECO:0000259" key="6">
    <source>
        <dbReference type="PROSITE" id="PS51460"/>
    </source>
</evidence>
<accession>A0ABR3B898</accession>
<dbReference type="InterPro" id="IPR003108">
    <property type="entry name" value="GAR_dom"/>
</dbReference>
<dbReference type="InterPro" id="IPR036534">
    <property type="entry name" value="GAR_dom_sf"/>
</dbReference>
<dbReference type="PANTHER" id="PTHR11915">
    <property type="entry name" value="SPECTRIN/FILAMIN RELATED CYTOSKELETAL PROTEIN"/>
    <property type="match status" value="1"/>
</dbReference>
<evidence type="ECO:0000259" key="5">
    <source>
        <dbReference type="PROSITE" id="PS50021"/>
    </source>
</evidence>
<organism evidence="7 8">
    <name type="scientific">Phycomyces blakesleeanus</name>
    <dbReference type="NCBI Taxonomy" id="4837"/>
    <lineage>
        <taxon>Eukaryota</taxon>
        <taxon>Fungi</taxon>
        <taxon>Fungi incertae sedis</taxon>
        <taxon>Mucoromycota</taxon>
        <taxon>Mucoromycotina</taxon>
        <taxon>Mucoromycetes</taxon>
        <taxon>Mucorales</taxon>
        <taxon>Phycomycetaceae</taxon>
        <taxon>Phycomyces</taxon>
    </lineage>
</organism>
<sequence length="3109" mass="354255">MSTISSSNPSPSNTAHTMSAAMNRSGSNRSIFRDPTVSNPPTGRVNRTRRMTMGEDDMTRNISADYQEIQMRTLTKWVNVQLSQVNDSIQNIATDLRDGKRLLKLLAVVSKDPPPKPERMNMRIHQLSNVAQALSFLETQVGADSMPDIGNEAIVNGDMKKTLALLFFIMLKYQIQLILSDHGKDYGTSLATLSNRRTSLQDLPLLATETSQQPPSKPTFTLPGRKSTVAFDKNGATTNTSSATDSKVALLFWVRIQLEDYIAASIIPSVQDFSRSWRTGLAFCLLIHRHNPLLIPDILSRTDSQDKAVWLELLTLAFDLASSHMGISNYLEPADLIDVDHPHEPSVMMYVSEYYKVMSSAQKNESPTARQEKSHTRRVLIAKATGGEVEEEGPTFDSPPSDLTILANKAPPSPLCLSPSSSASLLAPVPVPMPSARRKIPNRQSTLCEEDKARIKADLNSRLMMQLTGHLPHGVHPVLDQLLTIHDTVLTFVKTGTRTIDEIPEEFERSVAVAEYIEALDSMEEQSINEAFLLQTAQEARTILVTPPETADDTLIRLTDHQRGQVVHLHDNLVKEWKEFTELLRSTKTDLLSIESDLMETEEGVKQFQHEADIIQDCLYRFAIRVTQLLPSKNGQKIHPLSATSLDLEAYDADVKTTTKDFDGIELRWRAFRSFIRGLSPAVLQLVQGRSKDLQERFESLGEAVRASRRQCTDYRRAMTFAERFVSLHRSLEAIEAKMSSSERATTDVIIVDLENKVNLVRSTLYASREEYSDLMELNDPQLQKCFDDVHDRYVRVRDWVDQIRQWFGEAERISKWINARTSTLEIRLSEPWKPLAQECMPEKQAARLHEEHEKIQREIEQFNTDDMERLRAHVKSLTGAESDRKHDLSPADTSTIEITLKTLNDLNRLLVLLGKRTHSVELLWQRLQWERMLTASVQWIDSTDQNITEFLQKDAWWQENGSEREIIVSGLVSLEKQISLFDTGDYTTLLEAYQAMEDLIGETLPAYLDNRQSNCELSFAELMTRCAFARKVVEQCLVIQDVLTQCLALREQGDQLRSVMMEANESEDDIYGEAVQNFKDSMSHWVTEVAANVPYTEVPSSFQDQQDQRVAHERIRTALDQQNVSLYMLSETLEELLSQHRQNLSLQQRATLAQEEMARLTVWMDDRTRTLDKTIIATEGLVAEDTLERLEKERNGIAAQLLQMEYDDLAKARECVRVIENEIDETNAVSIDRQSLVNGVDAFEQSYAHLKERLEERENELVVGKKRIHWQRELQEANDTIIAVADAIWDFIIKYARYDTTLESLQPPPDEEAWRELMDRVANVCLLGVFSPEGIYNELEKAYEAQDESVPETIEIQQKKRIQDKDDLAALTEYASDLITQHNDIVAFLKLAQPLLENSQSIRNTIVKYQRRNEKEDDTESLDLSVMELEKNTHELWENKGSVITYPLGQSWLQLEQAHEWISEHNDQVRTFIKRVYDELLESTEDVRRLSDLYCDTTHKRQLRLEYEKEITELQQWVEAQSLCIRQRHISLDIEQTTDVSEQELNYHSEAHKTLAADLVVFDSSRLGPLRDKIEDLTHFKEEDNLTKNFMHLKGSLEQLNKDVTEETIGLAIMTARNDWEQTLRASTIWIETMNEQLRQCTAQKNKWLAQDDGTADWASMKRQVVCLEEWEAEWCGFEGKSITKHYDAILVGLGMLNRPVPEHVQSKMETYTRVTRKLKETIQSRAKELVLIEERCAWEQDALKILKSIAAQEAELSAFVEDQARWTHTSDHIDPVVLRASWATLNQVCAAYETTTTSKLKATLETLQETASIYTPPLISETLWNKLQEVEEANSALQKYREFANAMVDQCCLVTDFLIAADALEATADEIREEFLMVDEVIEESERLDELEAKIKALGAVKMLEIPYPVRPNQLNASQNVRDDTSHVIIRDMLKMKIERLVGLTASLRQLLLSRASMTRRQITQEDYQQQLETCGAWIDARLNIIKTLEPLVIQETVDLESLRHAVSGAESMVASMQGNVTMLHSLTGALEKCKLALDGVQGDEEDVRKQLMASHTAMKLRWDNLQTKAIQISEELNQILIPAEHMNRIEKLLDACCNLQEEMQSMDSGAVTDEKITMWQHQIDHLETREYNSLQKLSTDGFKGIALVRLQRAKQLLEQAGDKILETRASLTQLYDLVNLNRLRNTHAESAVTVQLRIDDVHSMITTAQKNFGIVPESSVDARAQQYQALVTVNREIKQQISNCEEAYDDLCGYYSFMQMQGEQGVAKPIQTKVDDLWTHVREEASALTSLVARHARWGESYDTLDRLHHELKLAERELEITESNNAVPEVSVLDDVEKRMRDVGRSLESLAAMTQNVMAIDTDNATLYNKHHSQILALSKTVRTTLSDHKLTLDRLSLAESFGHDARRLCGMCEEQLSFIKQRTMATPEIIGKKAEAIKQIIKTYTNVLNSARDIYKRCRDEFEGTLSEQADRLTNTLHYSRSEVNRTKQPLERLLNELDHTLKTEDEYCKSLTAVSRHAQLDAEVHKSMDDFKVLVSRYAKGVLLRNKPSLLPDVTEFRRRYTLVDESIQHFYSVGGELKSHLQKTIGVARMASIARNVDQRHDDVKKKWSEIKMLADETKIRLEETQKRQNATAKLIECSRYVSDLKDRLNTLKFAGKSVAVEELEFKGLMEEIEVSLVEKIAEADRLVSLATDTDNHLRKQKLQLNEAIKELHKLVTIRQQQAKTEGNITLFMGMIDQIDDHISQLSLAIDKAAPHHAGVTNDRLNKPELHVMLRTLVNTFKASEAVIVDLLAKARSEAQKQFLDDNARVSRRLEKTVDKWKKVTAASQTRQREIQACIHQLNNEYFAKLATTKNSPRTKNTTPPPQMKPNVPRQSQGLNGSINSNGTSSGGNRRPSFKETRQDNRSLSPGMSPAMRRSQTPNSTRSRERQTRTGYVADPKNELDVQLGRIVNESPYQMKIKMVQGQAGKYWFGDEHPRLVYCRILPSQLVMVRVGGGWVDLTKFLKDHGHPEAIKSDPTTTQSSSASILDNKSGTNTPTPMNRRVSNASNGALDSAYGSVCSTGQLDGDKYVQTNEEGRKLVMKMTKAEENAKMPLPKKKS</sequence>
<feature type="compositionally biased region" description="Polar residues" evidence="4">
    <location>
        <begin position="24"/>
        <end position="41"/>
    </location>
</feature>
<dbReference type="Pfam" id="PF02187">
    <property type="entry name" value="GAS2"/>
    <property type="match status" value="1"/>
</dbReference>
<feature type="compositionally biased region" description="Polar residues" evidence="4">
    <location>
        <begin position="2859"/>
        <end position="2869"/>
    </location>
</feature>